<organism evidence="8 9">
    <name type="scientific">Sphingomonas rosea</name>
    <dbReference type="NCBI Taxonomy" id="335605"/>
    <lineage>
        <taxon>Bacteria</taxon>
        <taxon>Pseudomonadati</taxon>
        <taxon>Pseudomonadota</taxon>
        <taxon>Alphaproteobacteria</taxon>
        <taxon>Sphingomonadales</taxon>
        <taxon>Sphingomonadaceae</taxon>
        <taxon>Sphingomonas</taxon>
    </lineage>
</organism>
<evidence type="ECO:0000313" key="8">
    <source>
        <dbReference type="EMBL" id="GAA4027244.1"/>
    </source>
</evidence>
<evidence type="ECO:0000256" key="4">
    <source>
        <dbReference type="ARBA" id="ARBA00022801"/>
    </source>
</evidence>
<accession>A0ABP7TJJ6</accession>
<evidence type="ECO:0000259" key="7">
    <source>
        <dbReference type="Pfam" id="PF17676"/>
    </source>
</evidence>
<evidence type="ECO:0000256" key="3">
    <source>
        <dbReference type="ARBA" id="ARBA00022670"/>
    </source>
</evidence>
<evidence type="ECO:0000256" key="2">
    <source>
        <dbReference type="ARBA" id="ARBA00022645"/>
    </source>
</evidence>
<evidence type="ECO:0008006" key="10">
    <source>
        <dbReference type="Google" id="ProtNLM"/>
    </source>
</evidence>
<feature type="domain" description="LD-carboxypeptidase N-terminal" evidence="6">
    <location>
        <begin position="1"/>
        <end position="114"/>
    </location>
</feature>
<dbReference type="Gene3D" id="3.40.50.10740">
    <property type="entry name" value="Class I glutamine amidotransferase-like"/>
    <property type="match status" value="1"/>
</dbReference>
<gene>
    <name evidence="8" type="ORF">GCM10022281_02390</name>
</gene>
<proteinExistence type="inferred from homology"/>
<dbReference type="InterPro" id="IPR027461">
    <property type="entry name" value="Carboxypeptidase_A_C_sf"/>
</dbReference>
<dbReference type="Pfam" id="PF17676">
    <property type="entry name" value="Peptidase_S66C"/>
    <property type="match status" value="1"/>
</dbReference>
<dbReference type="PANTHER" id="PTHR30237:SF2">
    <property type="entry name" value="MUREIN TETRAPEPTIDE CARBOXYPEPTIDASE"/>
    <property type="match status" value="1"/>
</dbReference>
<keyword evidence="4" id="KW-0378">Hydrolase</keyword>
<keyword evidence="3" id="KW-0645">Protease</keyword>
<evidence type="ECO:0000256" key="1">
    <source>
        <dbReference type="ARBA" id="ARBA00010233"/>
    </source>
</evidence>
<keyword evidence="5" id="KW-0720">Serine protease</keyword>
<keyword evidence="9" id="KW-1185">Reference proteome</keyword>
<evidence type="ECO:0000256" key="5">
    <source>
        <dbReference type="ARBA" id="ARBA00022825"/>
    </source>
</evidence>
<keyword evidence="2" id="KW-0121">Carboxypeptidase</keyword>
<dbReference type="CDD" id="cd07025">
    <property type="entry name" value="Peptidase_S66"/>
    <property type="match status" value="1"/>
</dbReference>
<sequence length="262" mass="28246">MAPSCPLKREAADRVTDIAAARGHELAIHPQCFLEDGHFAGSDAARLAALREVMADESVEAVWFARGGYGSNRIAEAAMADVPSAAWSKTFLGYSDGGFLLAGLHKAGLAVAHGPMVQDVARDGGEAAIGRALDWFEGNGEALEPGLDGPAFAFNLVVLSSLMGTPLEPDFTSAELLIEELDEELYRIDRFLFHVSRQPGFAKVRQLRLGRVLERANDRPFGSDVEAVARRWCAEAGVSFGGRADIGHDAHNRIVPFPRRHA</sequence>
<dbReference type="Pfam" id="PF02016">
    <property type="entry name" value="Peptidase_S66"/>
    <property type="match status" value="1"/>
</dbReference>
<dbReference type="SUPFAM" id="SSF141986">
    <property type="entry name" value="LD-carboxypeptidase A C-terminal domain-like"/>
    <property type="match status" value="1"/>
</dbReference>
<protein>
    <recommendedName>
        <fullName evidence="10">LD-carboxypeptidase</fullName>
    </recommendedName>
</protein>
<comment type="caution">
    <text evidence="8">The sequence shown here is derived from an EMBL/GenBank/DDBJ whole genome shotgun (WGS) entry which is preliminary data.</text>
</comment>
<comment type="similarity">
    <text evidence="1">Belongs to the peptidase S66 family.</text>
</comment>
<reference evidence="9" key="1">
    <citation type="journal article" date="2019" name="Int. J. Syst. Evol. Microbiol.">
        <title>The Global Catalogue of Microorganisms (GCM) 10K type strain sequencing project: providing services to taxonomists for standard genome sequencing and annotation.</title>
        <authorList>
            <consortium name="The Broad Institute Genomics Platform"/>
            <consortium name="The Broad Institute Genome Sequencing Center for Infectious Disease"/>
            <person name="Wu L."/>
            <person name="Ma J."/>
        </authorList>
    </citation>
    <scope>NUCLEOTIDE SEQUENCE [LARGE SCALE GENOMIC DNA]</scope>
    <source>
        <strain evidence="9">JCM 17564</strain>
    </source>
</reference>
<dbReference type="InterPro" id="IPR029062">
    <property type="entry name" value="Class_I_gatase-like"/>
</dbReference>
<dbReference type="InterPro" id="IPR003507">
    <property type="entry name" value="S66_fam"/>
</dbReference>
<dbReference type="Proteomes" id="UP001424459">
    <property type="component" value="Unassembled WGS sequence"/>
</dbReference>
<dbReference type="PANTHER" id="PTHR30237">
    <property type="entry name" value="MURAMOYLTETRAPEPTIDE CARBOXYPEPTIDASE"/>
    <property type="match status" value="1"/>
</dbReference>
<dbReference type="SUPFAM" id="SSF52317">
    <property type="entry name" value="Class I glutamine amidotransferase-like"/>
    <property type="match status" value="1"/>
</dbReference>
<dbReference type="InterPro" id="IPR040921">
    <property type="entry name" value="Peptidase_S66C"/>
</dbReference>
<feature type="domain" description="LD-carboxypeptidase C-terminal" evidence="7">
    <location>
        <begin position="149"/>
        <end position="257"/>
    </location>
</feature>
<evidence type="ECO:0000259" key="6">
    <source>
        <dbReference type="Pfam" id="PF02016"/>
    </source>
</evidence>
<name>A0ABP7TJJ6_9SPHN</name>
<dbReference type="EMBL" id="BAABBR010000001">
    <property type="protein sequence ID" value="GAA4027244.1"/>
    <property type="molecule type" value="Genomic_DNA"/>
</dbReference>
<dbReference type="InterPro" id="IPR040449">
    <property type="entry name" value="Peptidase_S66_N"/>
</dbReference>
<dbReference type="InterPro" id="IPR027478">
    <property type="entry name" value="LdcA_N"/>
</dbReference>
<evidence type="ECO:0000313" key="9">
    <source>
        <dbReference type="Proteomes" id="UP001424459"/>
    </source>
</evidence>
<dbReference type="Gene3D" id="3.50.30.60">
    <property type="entry name" value="LD-carboxypeptidase A C-terminal domain-like"/>
    <property type="match status" value="1"/>
</dbReference>